<keyword evidence="1" id="KW-0472">Membrane</keyword>
<evidence type="ECO:0000256" key="1">
    <source>
        <dbReference type="SAM" id="Phobius"/>
    </source>
</evidence>
<evidence type="ECO:0000259" key="3">
    <source>
        <dbReference type="Pfam" id="PF23357"/>
    </source>
</evidence>
<dbReference type="Proteomes" id="UP001225316">
    <property type="component" value="Unassembled WGS sequence"/>
</dbReference>
<dbReference type="RefSeq" id="WP_308948680.1">
    <property type="nucleotide sequence ID" value="NZ_JARXHW010000005.1"/>
</dbReference>
<dbReference type="InterPro" id="IPR019196">
    <property type="entry name" value="ABC_transp_unknown"/>
</dbReference>
<feature type="domain" description="ABC-type uncharacterised transport system" evidence="2">
    <location>
        <begin position="186"/>
        <end position="422"/>
    </location>
</feature>
<dbReference type="Pfam" id="PF09822">
    <property type="entry name" value="ABC_transp_aux"/>
    <property type="match status" value="1"/>
</dbReference>
<evidence type="ECO:0000259" key="2">
    <source>
        <dbReference type="Pfam" id="PF09822"/>
    </source>
</evidence>
<proteinExistence type="predicted"/>
<evidence type="ECO:0000313" key="5">
    <source>
        <dbReference type="Proteomes" id="UP001225316"/>
    </source>
</evidence>
<evidence type="ECO:0000313" key="4">
    <source>
        <dbReference type="EMBL" id="MDQ8206580.1"/>
    </source>
</evidence>
<dbReference type="EMBL" id="JARXHW010000005">
    <property type="protein sequence ID" value="MDQ8206580.1"/>
    <property type="molecule type" value="Genomic_DNA"/>
</dbReference>
<sequence>MQINRFNEYRVARRFRIANRSMQIILGLCLIASLNFLAAKYYERIDLTQSGSYTLAPESKAYIRELEEPVDIIVTIPNNPDVAEQQQVHQHLRKLFREYEAAGMHEGKAYIHIEFVDIYRQRKRAQELANKYNLTQENIILVAMGDRTREIRQADLYEVKDNTIAGFRGEKAITSAIIDVSSKDEDKIYFLVGHGEMRLDDVDPLRGLSQLEAFLRERNYKLATLDLAVDENVPADADLIVVPSPQASLLPEEVEKLRRYMNERNGRMIVFVDPGRRHGMEELFYDWGVMADDMVVVDDGPDFRSQGGDLIIRRFAEHPITNLLVDYQITALFGQPRPMRTDPGSLKDPRLKVTQIIGTSDQSWGERDYRTQDPIQFDAGRDLKGPITIATVSTRTAGTELGINIPGGRFVAFGNSDFITNNRLRAFGNRTLFFNSVNWALSKNSLLKIATRPLESYQVVMSERDLNRTLIYFAIIPGATALLGLLIYLIRRR</sequence>
<name>A0ABU1AR04_9BACT</name>
<organism evidence="4 5">
    <name type="scientific">Thalassobacterium maritimum</name>
    <dbReference type="NCBI Taxonomy" id="3041265"/>
    <lineage>
        <taxon>Bacteria</taxon>
        <taxon>Pseudomonadati</taxon>
        <taxon>Verrucomicrobiota</taxon>
        <taxon>Opitutia</taxon>
        <taxon>Puniceicoccales</taxon>
        <taxon>Coraliomargaritaceae</taxon>
        <taxon>Thalassobacterium</taxon>
    </lineage>
</organism>
<keyword evidence="5" id="KW-1185">Reference proteome</keyword>
<dbReference type="Pfam" id="PF23357">
    <property type="entry name" value="DUF7088"/>
    <property type="match status" value="1"/>
</dbReference>
<keyword evidence="1" id="KW-0812">Transmembrane</keyword>
<accession>A0ABU1AR04</accession>
<dbReference type="InterPro" id="IPR055396">
    <property type="entry name" value="DUF7088"/>
</dbReference>
<feature type="transmembrane region" description="Helical" evidence="1">
    <location>
        <begin position="470"/>
        <end position="490"/>
    </location>
</feature>
<reference evidence="4 5" key="1">
    <citation type="submission" date="2023-04" db="EMBL/GenBank/DDBJ databases">
        <title>A novel bacteria isolated from coastal sediment.</title>
        <authorList>
            <person name="Liu X.-J."/>
            <person name="Du Z.-J."/>
        </authorList>
    </citation>
    <scope>NUCLEOTIDE SEQUENCE [LARGE SCALE GENOMIC DNA]</scope>
    <source>
        <strain evidence="4 5">SDUM461003</strain>
    </source>
</reference>
<comment type="caution">
    <text evidence="4">The sequence shown here is derived from an EMBL/GenBank/DDBJ whole genome shotgun (WGS) entry which is preliminary data.</text>
</comment>
<gene>
    <name evidence="4" type="ORF">QEH52_03610</name>
</gene>
<keyword evidence="1" id="KW-1133">Transmembrane helix</keyword>
<protein>
    <submittedName>
        <fullName evidence="4">GldG family protein</fullName>
    </submittedName>
</protein>
<feature type="domain" description="DUF7088" evidence="3">
    <location>
        <begin position="51"/>
        <end position="146"/>
    </location>
</feature>